<organism evidence="2 3">
    <name type="scientific">Thalassiosira oceanica</name>
    <name type="common">Marine diatom</name>
    <dbReference type="NCBI Taxonomy" id="159749"/>
    <lineage>
        <taxon>Eukaryota</taxon>
        <taxon>Sar</taxon>
        <taxon>Stramenopiles</taxon>
        <taxon>Ochrophyta</taxon>
        <taxon>Bacillariophyta</taxon>
        <taxon>Coscinodiscophyceae</taxon>
        <taxon>Thalassiosirophycidae</taxon>
        <taxon>Thalassiosirales</taxon>
        <taxon>Thalassiosiraceae</taxon>
        <taxon>Thalassiosira</taxon>
    </lineage>
</organism>
<protein>
    <submittedName>
        <fullName evidence="2">Uncharacterized protein</fullName>
    </submittedName>
</protein>
<proteinExistence type="predicted"/>
<feature type="compositionally biased region" description="Acidic residues" evidence="1">
    <location>
        <begin position="882"/>
        <end position="896"/>
    </location>
</feature>
<gene>
    <name evidence="2" type="ORF">THAOC_29413</name>
</gene>
<comment type="caution">
    <text evidence="2">The sequence shown here is derived from an EMBL/GenBank/DDBJ whole genome shotgun (WGS) entry which is preliminary data.</text>
</comment>
<feature type="region of interest" description="Disordered" evidence="1">
    <location>
        <begin position="743"/>
        <end position="763"/>
    </location>
</feature>
<feature type="compositionally biased region" description="Basic and acidic residues" evidence="1">
    <location>
        <begin position="866"/>
        <end position="881"/>
    </location>
</feature>
<feature type="compositionally biased region" description="Low complexity" evidence="1">
    <location>
        <begin position="271"/>
        <end position="283"/>
    </location>
</feature>
<feature type="compositionally biased region" description="Polar residues" evidence="1">
    <location>
        <begin position="662"/>
        <end position="674"/>
    </location>
</feature>
<evidence type="ECO:0000313" key="3">
    <source>
        <dbReference type="Proteomes" id="UP000266841"/>
    </source>
</evidence>
<evidence type="ECO:0000313" key="2">
    <source>
        <dbReference type="EMBL" id="EJK51412.1"/>
    </source>
</evidence>
<keyword evidence="3" id="KW-1185">Reference proteome</keyword>
<dbReference type="EMBL" id="AGNL01041681">
    <property type="protein sequence ID" value="EJK51412.1"/>
    <property type="molecule type" value="Genomic_DNA"/>
</dbReference>
<feature type="compositionally biased region" description="Basic and acidic residues" evidence="1">
    <location>
        <begin position="823"/>
        <end position="833"/>
    </location>
</feature>
<reference evidence="2 3" key="1">
    <citation type="journal article" date="2012" name="Genome Biol.">
        <title>Genome and low-iron response of an oceanic diatom adapted to chronic iron limitation.</title>
        <authorList>
            <person name="Lommer M."/>
            <person name="Specht M."/>
            <person name="Roy A.S."/>
            <person name="Kraemer L."/>
            <person name="Andreson R."/>
            <person name="Gutowska M.A."/>
            <person name="Wolf J."/>
            <person name="Bergner S.V."/>
            <person name="Schilhabel M.B."/>
            <person name="Klostermeier U.C."/>
            <person name="Beiko R.G."/>
            <person name="Rosenstiel P."/>
            <person name="Hippler M."/>
            <person name="Laroche J."/>
        </authorList>
    </citation>
    <scope>NUCLEOTIDE SEQUENCE [LARGE SCALE GENOMIC DNA]</scope>
    <source>
        <strain evidence="2 3">CCMP1005</strain>
    </source>
</reference>
<dbReference type="AlphaFoldDB" id="K0RXF1"/>
<feature type="region of interest" description="Disordered" evidence="1">
    <location>
        <begin position="798"/>
        <end position="896"/>
    </location>
</feature>
<dbReference type="Proteomes" id="UP000266841">
    <property type="component" value="Unassembled WGS sequence"/>
</dbReference>
<feature type="region of interest" description="Disordered" evidence="1">
    <location>
        <begin position="656"/>
        <end position="686"/>
    </location>
</feature>
<accession>K0RXF1</accession>
<sequence>VQQLAENSAAEISVLIRSVYKKRFCIFFPDGFRAPAIALSDSLCNFESRSKVRQGIGPSLSMSSKHRSMQYRSRVSVARPLRTASGNASPASASASLVVASVPDDTIPDGACESSKVSSLLRRTEEQTTRDTVPLFIYTIMSAAAAAESASASAPPPDQSRRCTYAEYGQRCVQPGGTPQFAFCTALVDPQTLETSKEIGAVACGLPVHHICQINVQDKLHAKRGGTINTPNSFETRNIRCIIHHPNIPLPPLMDKCTVVEKYRGDGDDVPPASSLSRPPARLAGKEDDGLLGSGQSDLDEEPPPPGRDTQDEDMPPWSLSVTLEKLADYEPELLLVDENYFPRDKDEMGDAWPLALTVMLVGIDGIPSNLQDLEVVDRVTRDNKAKLFNKSRVLNNTRSAVKQLKKELVRRVKSSGKPAPRVRTITLDNLLKKLRETPPEESEIRVIKSLWNELLEIMQDHYLEQSGSADALLWRDVRFIELLLHPSRRDSFKTRNNQVSVHVLDGRNSPLAPLSFGEELAGSYNSSIVVESVDCSSSLGAPFDKIVKTTQPSQKNRMTGADAHKKILTLRGFVLLVKEGMFASGMGQGAHQGDTVMDLVTSHKGKGKNAKALSPIAAYAYQRIVNDEDLLVELTQVNTEDLSAGMSKTPRIVARRKRGGVSNSSMSGLTASTDPKRSRSAASHDPTYDLLNRISIEMTSEGMHNRITDLRSQLLGEQALKSEQEKAVSNLRRELRLHKKDLRDAAKASGDSLPSKEDIEQDSDYAAIDEELHDRIDDVNKTQQKIEAYEEELVKAERKYREFNKPAKPAAESSDEEDETEEGKGSEERGNSVEDGAEMLDDGDEEDDIDRIIDGGVKIPGMEDIEVRSNDGSRDLRDDEIPLDEQIEEEGDYEC</sequence>
<evidence type="ECO:0000256" key="1">
    <source>
        <dbReference type="SAM" id="MobiDB-lite"/>
    </source>
</evidence>
<name>K0RXF1_THAOC</name>
<feature type="region of interest" description="Disordered" evidence="1">
    <location>
        <begin position="264"/>
        <end position="317"/>
    </location>
</feature>
<feature type="non-terminal residue" evidence="2">
    <location>
        <position position="1"/>
    </location>
</feature>
<feature type="compositionally biased region" description="Acidic residues" evidence="1">
    <location>
        <begin position="836"/>
        <end position="850"/>
    </location>
</feature>